<dbReference type="Proteomes" id="UP000642265">
    <property type="component" value="Unassembled WGS sequence"/>
</dbReference>
<dbReference type="EMBL" id="JACZKO010000057">
    <property type="protein sequence ID" value="MBE0563187.1"/>
    <property type="molecule type" value="Genomic_DNA"/>
</dbReference>
<gene>
    <name evidence="2" type="ORF">IH622_20555</name>
</gene>
<evidence type="ECO:0000313" key="3">
    <source>
        <dbReference type="Proteomes" id="UP000642265"/>
    </source>
</evidence>
<name>A0A8I0TAI7_BRUAN</name>
<dbReference type="AlphaFoldDB" id="A0A8I0TAI7"/>
<reference evidence="2" key="2">
    <citation type="submission" date="2020-10" db="EMBL/GenBank/DDBJ databases">
        <title>Enrichment of novel Verrucomicrobia, Bacteroidetes and Krumholzibacteria in an oxygen-limited, methane- and iron-fed bioreactor inoculated with Bothnian Sea sediments.</title>
        <authorList>
            <person name="Martins P.D."/>
            <person name="de Jong A."/>
            <person name="Lenstra W.K."/>
            <person name="van Helmond N.A.G.M."/>
            <person name="Slomp C.P."/>
            <person name="Jetten M.S.M."/>
            <person name="Welte C.U."/>
            <person name="Rasigraf O."/>
        </authorList>
    </citation>
    <scope>NUCLEOTIDE SEQUENCE</scope>
    <source>
        <strain evidence="2">MAG47</strain>
    </source>
</reference>
<sequence>MKDAVSRNWKNAVTEVAASLIGTLGIVFVISGVLAQQNPTASLSSTFMSYFSGGQIGLAVLSLSGVVFIAVLRHGTMGRLTSVFLYIILFLPVIAAAFIVALNPGFQQGGLTEPNLRTLWWVYCGLHGLWFLILLLEPVVPSAEEAGKEEDNRVKQIKMRAAGRG</sequence>
<reference evidence="2" key="1">
    <citation type="submission" date="2020-09" db="EMBL/GenBank/DDBJ databases">
        <authorList>
            <person name="Dalcin Martins P."/>
        </authorList>
    </citation>
    <scope>NUCLEOTIDE SEQUENCE</scope>
    <source>
        <strain evidence="2">MAG47</strain>
    </source>
</reference>
<keyword evidence="1" id="KW-0812">Transmembrane</keyword>
<protein>
    <submittedName>
        <fullName evidence="2">Uncharacterized protein</fullName>
    </submittedName>
</protein>
<feature type="transmembrane region" description="Helical" evidence="1">
    <location>
        <begin position="83"/>
        <end position="106"/>
    </location>
</feature>
<evidence type="ECO:0000256" key="1">
    <source>
        <dbReference type="SAM" id="Phobius"/>
    </source>
</evidence>
<feature type="transmembrane region" description="Helical" evidence="1">
    <location>
        <begin position="118"/>
        <end position="136"/>
    </location>
</feature>
<proteinExistence type="predicted"/>
<feature type="transmembrane region" description="Helical" evidence="1">
    <location>
        <begin position="12"/>
        <end position="35"/>
    </location>
</feature>
<organism evidence="2 3">
    <name type="scientific">Brucella anthropi</name>
    <name type="common">Ochrobactrum anthropi</name>
    <dbReference type="NCBI Taxonomy" id="529"/>
    <lineage>
        <taxon>Bacteria</taxon>
        <taxon>Pseudomonadati</taxon>
        <taxon>Pseudomonadota</taxon>
        <taxon>Alphaproteobacteria</taxon>
        <taxon>Hyphomicrobiales</taxon>
        <taxon>Brucellaceae</taxon>
        <taxon>Brucella/Ochrobactrum group</taxon>
        <taxon>Brucella</taxon>
    </lineage>
</organism>
<feature type="transmembrane region" description="Helical" evidence="1">
    <location>
        <begin position="47"/>
        <end position="71"/>
    </location>
</feature>
<evidence type="ECO:0000313" key="2">
    <source>
        <dbReference type="EMBL" id="MBE0563187.1"/>
    </source>
</evidence>
<keyword evidence="1" id="KW-0472">Membrane</keyword>
<keyword evidence="1" id="KW-1133">Transmembrane helix</keyword>
<accession>A0A8I0TAI7</accession>
<comment type="caution">
    <text evidence="2">The sequence shown here is derived from an EMBL/GenBank/DDBJ whole genome shotgun (WGS) entry which is preliminary data.</text>
</comment>